<protein>
    <submittedName>
        <fullName evidence="2">Uncharacterized protein</fullName>
    </submittedName>
</protein>
<dbReference type="EMBL" id="HG918041">
    <property type="protein sequence ID" value="CDM79746.1"/>
    <property type="molecule type" value="Genomic_DNA"/>
</dbReference>
<organism evidence="2">
    <name type="scientific">Klebsiella pneumoniae</name>
    <dbReference type="NCBI Taxonomy" id="573"/>
    <lineage>
        <taxon>Bacteria</taxon>
        <taxon>Pseudomonadati</taxon>
        <taxon>Pseudomonadota</taxon>
        <taxon>Gammaproteobacteria</taxon>
        <taxon>Enterobacterales</taxon>
        <taxon>Enterobacteriaceae</taxon>
        <taxon>Klebsiella/Raoultella group</taxon>
        <taxon>Klebsiella</taxon>
        <taxon>Klebsiella pneumoniae complex</taxon>
    </lineage>
</organism>
<geneLocation type="plasmid" evidence="2">
    <name>pENVA</name>
</geneLocation>
<evidence type="ECO:0000256" key="1">
    <source>
        <dbReference type="SAM" id="Phobius"/>
    </source>
</evidence>
<keyword evidence="2" id="KW-0614">Plasmid</keyword>
<evidence type="ECO:0000313" key="2">
    <source>
        <dbReference type="EMBL" id="CDM79746.1"/>
    </source>
</evidence>
<name>A0A024HVQ8_KLEPN</name>
<sequence>MKIAIKLKEGSMTQSEITVNSFWDWGTSLLTSNGAVIFYALLVVLVLGAVLFKDFSLLTTFASGLAGIALLCGVMSVLVVLVLASDQKEQDWRDFAAEHCKVIEKREGATTTGVGVSLKGQAGVFIGGEPDQTGYLCDDGITYWKNE</sequence>
<keyword evidence="1" id="KW-0812">Transmembrane</keyword>
<keyword evidence="1" id="KW-0472">Membrane</keyword>
<feature type="transmembrane region" description="Helical" evidence="1">
    <location>
        <begin position="35"/>
        <end position="52"/>
    </location>
</feature>
<proteinExistence type="predicted"/>
<gene>
    <name evidence="2" type="ORF">PENVA_0130</name>
</gene>
<keyword evidence="1" id="KW-1133">Transmembrane helix</keyword>
<dbReference type="AlphaFoldDB" id="A0A024HVQ8"/>
<reference evidence="2" key="1">
    <citation type="journal article" date="2014" name="Antimicrob. Agents Chemother.">
        <title>IncH-Type Plasmid Harboring blaCTX-M-15, blaDHA-1, and qnrB4 Genes Recovered from Animal Isolates.</title>
        <authorList>
            <person name="Schluter A."/>
            <person name="Nordmann P."/>
            <person name="Bonnin R.A."/>
            <person name="Millemann Y."/>
            <person name="Eikmeyer F.G."/>
            <person name="Wibberg D."/>
            <person name="Puhler A."/>
            <person name="Poirel L."/>
        </authorList>
    </citation>
    <scope>NUCLEOTIDE SEQUENCE [LARGE SCALE GENOMIC DNA]</scope>
    <source>
        <strain evidence="2">Kp15</strain>
        <plasmid evidence="2">pENVA</plasmid>
    </source>
</reference>
<accession>A0A024HVQ8</accession>
<feature type="transmembrane region" description="Helical" evidence="1">
    <location>
        <begin position="64"/>
        <end position="84"/>
    </location>
</feature>